<dbReference type="HOGENOM" id="CLU_2034568_0_0_9"/>
<accession>A6BD76</accession>
<gene>
    <name evidence="1" type="ORF">DORLON_00239</name>
</gene>
<dbReference type="Proteomes" id="UP000004016">
    <property type="component" value="Unassembled WGS sequence"/>
</dbReference>
<dbReference type="eggNOG" id="COG0593">
    <property type="taxonomic scope" value="Bacteria"/>
</dbReference>
<dbReference type="AlphaFoldDB" id="A6BD76"/>
<dbReference type="EMBL" id="AAXB02000001">
    <property type="protein sequence ID" value="EDM64393.1"/>
    <property type="molecule type" value="Genomic_DNA"/>
</dbReference>
<organism evidence="1 2">
    <name type="scientific">Dorea longicatena DSM 13814</name>
    <dbReference type="NCBI Taxonomy" id="411462"/>
    <lineage>
        <taxon>Bacteria</taxon>
        <taxon>Bacillati</taxon>
        <taxon>Bacillota</taxon>
        <taxon>Clostridia</taxon>
        <taxon>Lachnospirales</taxon>
        <taxon>Lachnospiraceae</taxon>
        <taxon>Dorea</taxon>
    </lineage>
</organism>
<proteinExistence type="predicted"/>
<comment type="caution">
    <text evidence="1">The sequence shown here is derived from an EMBL/GenBank/DDBJ whole genome shotgun (WGS) entry which is preliminary data.</text>
</comment>
<reference evidence="1 2" key="2">
    <citation type="submission" date="2007-04" db="EMBL/GenBank/DDBJ databases">
        <title>Draft genome sequence of Dorea longicatena (DSM 13814).</title>
        <authorList>
            <person name="Sudarsanam P."/>
            <person name="Ley R."/>
            <person name="Guruge J."/>
            <person name="Turnbaugh P.J."/>
            <person name="Mahowald M."/>
            <person name="Liep D."/>
            <person name="Gordon J."/>
        </authorList>
    </citation>
    <scope>NUCLEOTIDE SEQUENCE [LARGE SCALE GENOMIC DNA]</scope>
    <source>
        <strain evidence="1 2">DSM 13814</strain>
    </source>
</reference>
<reference evidence="1 2" key="1">
    <citation type="submission" date="2007-03" db="EMBL/GenBank/DDBJ databases">
        <authorList>
            <person name="Fulton L."/>
            <person name="Clifton S."/>
            <person name="Fulton B."/>
            <person name="Xu J."/>
            <person name="Minx P."/>
            <person name="Pepin K.H."/>
            <person name="Johnson M."/>
            <person name="Thiruvilangam P."/>
            <person name="Bhonagiri V."/>
            <person name="Nash W.E."/>
            <person name="Mardis E.R."/>
            <person name="Wilson R.K."/>
        </authorList>
    </citation>
    <scope>NUCLEOTIDE SEQUENCE [LARGE SCALE GENOMIC DNA]</scope>
    <source>
        <strain evidence="1 2">DSM 13814</strain>
    </source>
</reference>
<sequence>MIILKENKMLARPHKGVFWLIDGKIWAVPFDNQKYKSGISKSGDSYVHRKIWKEIKPRKCRYPYNYYPRGRVEITSKNVCIIYMNPNIGEEYMDEIMKKFGLVSVSKIIYDNSSHYRSYLDNGWKADKK</sequence>
<name>A6BD76_9FIRM</name>
<protein>
    <submittedName>
        <fullName evidence="1">Uncharacterized protein</fullName>
    </submittedName>
</protein>
<evidence type="ECO:0000313" key="1">
    <source>
        <dbReference type="EMBL" id="EDM64393.1"/>
    </source>
</evidence>
<evidence type="ECO:0000313" key="2">
    <source>
        <dbReference type="Proteomes" id="UP000004016"/>
    </source>
</evidence>